<reference evidence="1" key="1">
    <citation type="journal article" date="2014" name="Front. Microbiol.">
        <title>High frequency of phylogenetically diverse reductive dehalogenase-homologous genes in deep subseafloor sedimentary metagenomes.</title>
        <authorList>
            <person name="Kawai M."/>
            <person name="Futagami T."/>
            <person name="Toyoda A."/>
            <person name="Takaki Y."/>
            <person name="Nishi S."/>
            <person name="Hori S."/>
            <person name="Arai W."/>
            <person name="Tsubouchi T."/>
            <person name="Morono Y."/>
            <person name="Uchiyama I."/>
            <person name="Ito T."/>
            <person name="Fujiyama A."/>
            <person name="Inagaki F."/>
            <person name="Takami H."/>
        </authorList>
    </citation>
    <scope>NUCLEOTIDE SEQUENCE</scope>
    <source>
        <strain evidence="1">Expedition CK06-06</strain>
    </source>
</reference>
<comment type="caution">
    <text evidence="1">The sequence shown here is derived from an EMBL/GenBank/DDBJ whole genome shotgun (WGS) entry which is preliminary data.</text>
</comment>
<evidence type="ECO:0000313" key="1">
    <source>
        <dbReference type="EMBL" id="GAH25057.1"/>
    </source>
</evidence>
<proteinExistence type="predicted"/>
<gene>
    <name evidence="1" type="ORF">S01H4_66603</name>
</gene>
<dbReference type="EMBL" id="BART01041346">
    <property type="protein sequence ID" value="GAH25057.1"/>
    <property type="molecule type" value="Genomic_DNA"/>
</dbReference>
<sequence>MGAIDDFDGRFTNVIDHLENLHRLNPHLEYNIVLITEYVNTIYNVTMDSTEGIFYL</sequence>
<organism evidence="1">
    <name type="scientific">marine sediment metagenome</name>
    <dbReference type="NCBI Taxonomy" id="412755"/>
    <lineage>
        <taxon>unclassified sequences</taxon>
        <taxon>metagenomes</taxon>
        <taxon>ecological metagenomes</taxon>
    </lineage>
</organism>
<feature type="non-terminal residue" evidence="1">
    <location>
        <position position="56"/>
    </location>
</feature>
<name>X1DXR3_9ZZZZ</name>
<accession>X1DXR3</accession>
<protein>
    <submittedName>
        <fullName evidence="1">Uncharacterized protein</fullName>
    </submittedName>
</protein>
<dbReference type="AlphaFoldDB" id="X1DXR3"/>